<dbReference type="PROSITE" id="PS50004">
    <property type="entry name" value="C2"/>
    <property type="match status" value="3"/>
</dbReference>
<name>A0AAV8W1U4_9CUCU</name>
<evidence type="ECO:0000256" key="6">
    <source>
        <dbReference type="ARBA" id="ARBA00022692"/>
    </source>
</evidence>
<accession>A0AAV8W1U4</accession>
<evidence type="ECO:0000256" key="14">
    <source>
        <dbReference type="ARBA" id="ARBA00023136"/>
    </source>
</evidence>
<evidence type="ECO:0000313" key="20">
    <source>
        <dbReference type="Proteomes" id="UP001159042"/>
    </source>
</evidence>
<evidence type="ECO:0000259" key="17">
    <source>
        <dbReference type="PROSITE" id="PS50004"/>
    </source>
</evidence>
<dbReference type="GO" id="GO:0035091">
    <property type="term" value="F:phosphatidylinositol binding"/>
    <property type="evidence" value="ECO:0007669"/>
    <property type="project" value="TreeGrafter"/>
</dbReference>
<dbReference type="AlphaFoldDB" id="A0AAV8W1U4"/>
<dbReference type="Pfam" id="PF00168">
    <property type="entry name" value="C2"/>
    <property type="match status" value="3"/>
</dbReference>
<feature type="domain" description="SMP-LTD" evidence="18">
    <location>
        <begin position="109"/>
        <end position="281"/>
    </location>
</feature>
<comment type="subcellular location">
    <subcellularLocation>
        <location evidence="1">Cell membrane</location>
        <topology evidence="1">Peripheral membrane protein</topology>
    </subcellularLocation>
    <subcellularLocation>
        <location evidence="2">Endoplasmic reticulum membrane</location>
        <topology evidence="2">Multi-pass membrane protein</topology>
    </subcellularLocation>
</comment>
<evidence type="ECO:0000256" key="4">
    <source>
        <dbReference type="ARBA" id="ARBA00022448"/>
    </source>
</evidence>
<dbReference type="InterPro" id="IPR039010">
    <property type="entry name" value="Synaptotagmin_SMP"/>
</dbReference>
<keyword evidence="14 16" id="KW-0472">Membrane</keyword>
<keyword evidence="4" id="KW-0813">Transport</keyword>
<organism evidence="19 20">
    <name type="scientific">Exocentrus adspersus</name>
    <dbReference type="NCBI Taxonomy" id="1586481"/>
    <lineage>
        <taxon>Eukaryota</taxon>
        <taxon>Metazoa</taxon>
        <taxon>Ecdysozoa</taxon>
        <taxon>Arthropoda</taxon>
        <taxon>Hexapoda</taxon>
        <taxon>Insecta</taxon>
        <taxon>Pterygota</taxon>
        <taxon>Neoptera</taxon>
        <taxon>Endopterygota</taxon>
        <taxon>Coleoptera</taxon>
        <taxon>Polyphaga</taxon>
        <taxon>Cucujiformia</taxon>
        <taxon>Chrysomeloidea</taxon>
        <taxon>Cerambycidae</taxon>
        <taxon>Lamiinae</taxon>
        <taxon>Acanthocinini</taxon>
        <taxon>Exocentrus</taxon>
    </lineage>
</organism>
<reference evidence="19 20" key="1">
    <citation type="journal article" date="2023" name="Insect Mol. Biol.">
        <title>Genome sequencing provides insights into the evolution of gene families encoding plant cell wall-degrading enzymes in longhorned beetles.</title>
        <authorList>
            <person name="Shin N.R."/>
            <person name="Okamura Y."/>
            <person name="Kirsch R."/>
            <person name="Pauchet Y."/>
        </authorList>
    </citation>
    <scope>NUCLEOTIDE SEQUENCE [LARGE SCALE GENOMIC DNA]</scope>
    <source>
        <strain evidence="19">EAD_L_NR</strain>
    </source>
</reference>
<dbReference type="FunFam" id="2.60.40.150:FF:000025">
    <property type="entry name" value="Extended synaptotagmin 2"/>
    <property type="match status" value="1"/>
</dbReference>
<dbReference type="SUPFAM" id="SSF49562">
    <property type="entry name" value="C2 domain (Calcium/lipid-binding domain, CaLB)"/>
    <property type="match status" value="3"/>
</dbReference>
<feature type="transmembrane region" description="Helical" evidence="16">
    <location>
        <begin position="42"/>
        <end position="69"/>
    </location>
</feature>
<feature type="region of interest" description="Disordered" evidence="15">
    <location>
        <begin position="564"/>
        <end position="592"/>
    </location>
</feature>
<comment type="caution">
    <text evidence="19">The sequence shown here is derived from an EMBL/GenBank/DDBJ whole genome shotgun (WGS) entry which is preliminary data.</text>
</comment>
<evidence type="ECO:0000259" key="18">
    <source>
        <dbReference type="PROSITE" id="PS51847"/>
    </source>
</evidence>
<keyword evidence="12" id="KW-0445">Lipid transport</keyword>
<keyword evidence="20" id="KW-1185">Reference proteome</keyword>
<dbReference type="GO" id="GO:0008429">
    <property type="term" value="F:phosphatidylethanolamine binding"/>
    <property type="evidence" value="ECO:0007669"/>
    <property type="project" value="TreeGrafter"/>
</dbReference>
<dbReference type="Proteomes" id="UP001159042">
    <property type="component" value="Unassembled WGS sequence"/>
</dbReference>
<evidence type="ECO:0000256" key="16">
    <source>
        <dbReference type="SAM" id="Phobius"/>
    </source>
</evidence>
<evidence type="ECO:0000256" key="11">
    <source>
        <dbReference type="ARBA" id="ARBA00022989"/>
    </source>
</evidence>
<dbReference type="PANTHER" id="PTHR45761">
    <property type="entry name" value="EXTENDED SYNAPTOTAGMIN-LIKE PROTEIN 2, ISOFORM C"/>
    <property type="match status" value="1"/>
</dbReference>
<evidence type="ECO:0000256" key="15">
    <source>
        <dbReference type="SAM" id="MobiDB-lite"/>
    </source>
</evidence>
<feature type="domain" description="C2" evidence="17">
    <location>
        <begin position="278"/>
        <end position="395"/>
    </location>
</feature>
<dbReference type="Pfam" id="PF17047">
    <property type="entry name" value="SMP_LBD"/>
    <property type="match status" value="1"/>
</dbReference>
<comment type="similarity">
    <text evidence="3">Belongs to the extended synaptotagmin family.</text>
</comment>
<feature type="domain" description="C2" evidence="17">
    <location>
        <begin position="627"/>
        <end position="749"/>
    </location>
</feature>
<dbReference type="InterPro" id="IPR000008">
    <property type="entry name" value="C2_dom"/>
</dbReference>
<evidence type="ECO:0000256" key="2">
    <source>
        <dbReference type="ARBA" id="ARBA00004477"/>
    </source>
</evidence>
<evidence type="ECO:0000256" key="10">
    <source>
        <dbReference type="ARBA" id="ARBA00022837"/>
    </source>
</evidence>
<keyword evidence="11 16" id="KW-1133">Transmembrane helix</keyword>
<dbReference type="GO" id="GO:0005509">
    <property type="term" value="F:calcium ion binding"/>
    <property type="evidence" value="ECO:0007669"/>
    <property type="project" value="TreeGrafter"/>
</dbReference>
<evidence type="ECO:0000256" key="5">
    <source>
        <dbReference type="ARBA" id="ARBA00022475"/>
    </source>
</evidence>
<evidence type="ECO:0000256" key="1">
    <source>
        <dbReference type="ARBA" id="ARBA00004202"/>
    </source>
</evidence>
<evidence type="ECO:0000256" key="12">
    <source>
        <dbReference type="ARBA" id="ARBA00023055"/>
    </source>
</evidence>
<keyword evidence="7" id="KW-0479">Metal-binding</keyword>
<dbReference type="GO" id="GO:0005544">
    <property type="term" value="F:calcium-dependent phospholipid binding"/>
    <property type="evidence" value="ECO:0007669"/>
    <property type="project" value="TreeGrafter"/>
</dbReference>
<keyword evidence="9" id="KW-0256">Endoplasmic reticulum</keyword>
<dbReference type="PROSITE" id="PS51847">
    <property type="entry name" value="SMP"/>
    <property type="match status" value="1"/>
</dbReference>
<protein>
    <recommendedName>
        <fullName evidence="21">Extended synaptotagmin-2</fullName>
    </recommendedName>
</protein>
<dbReference type="InterPro" id="IPR031468">
    <property type="entry name" value="SMP_LBD"/>
</dbReference>
<dbReference type="CDD" id="cd21670">
    <property type="entry name" value="SMP_ESyt"/>
    <property type="match status" value="1"/>
</dbReference>
<dbReference type="Gene3D" id="2.60.40.150">
    <property type="entry name" value="C2 domain"/>
    <property type="match status" value="3"/>
</dbReference>
<evidence type="ECO:0000256" key="8">
    <source>
        <dbReference type="ARBA" id="ARBA00022737"/>
    </source>
</evidence>
<evidence type="ECO:0000256" key="13">
    <source>
        <dbReference type="ARBA" id="ARBA00023121"/>
    </source>
</evidence>
<evidence type="ECO:0000256" key="3">
    <source>
        <dbReference type="ARBA" id="ARBA00005867"/>
    </source>
</evidence>
<dbReference type="EMBL" id="JANEYG010000013">
    <property type="protein sequence ID" value="KAJ8920618.1"/>
    <property type="molecule type" value="Genomic_DNA"/>
</dbReference>
<evidence type="ECO:0000256" key="7">
    <source>
        <dbReference type="ARBA" id="ARBA00022723"/>
    </source>
</evidence>
<keyword evidence="5" id="KW-1003">Cell membrane</keyword>
<dbReference type="SMART" id="SM00239">
    <property type="entry name" value="C2"/>
    <property type="match status" value="3"/>
</dbReference>
<keyword evidence="6 16" id="KW-0812">Transmembrane</keyword>
<sequence>MERLDDQPNSAKMDQKNVDLVKNTKQKMPMCMVFLFLKKISLFFLGYAICYFNVSLILTLLAICSLVWFETKKSNKSNRIASKAKACSMTTTDVLKIIDQLPSWVTYPDRERAEWLNEIISQIWPSINNFIIKHCRGPLQTKIRKKFDSFRFEDVDFGDTPPKIDGVKVYKATTTKDSIVIDFDVYYDGDCDINFSMSGAQIGRIRDFQLGAELRIVLKPLLIKMPIIGGIQIFFLNTPDINFDLEGITGISGFSYFVRQQIEKRITKKLVFPNKITKRFLKSVEAAELKSLEPEGVLRVHVFEAKDLQRKDVTGKSDPYVILNVGAEECKTHVVKRALNPKWDYWCEFVILDPLAQHLQFKIFDQDELNEDDFLGSGIVEIRNVIKEEENDKWFKLDNAKHGKIHLRFTWLALSVEYDSLLVALQEVRQLKVNNLSTALLTVYIDSAEDLPKVREHKKPDPYVILTVGKKQQKSKVKKHTTDPMWEQGFSLLVPNPNNDSLVISIIDKQTDTKIDKLVYHIRNLADFPDMQISKEEFQLTVAGKIIISLQLRILTNEFFEDEETDSDSDEETIRHSSMSVPCTKRSVSPKPTRVEEVQEAVEKSVVETVSAGHNVRRSPSFRVKPDLGQIEVTLFYSEARQKLVVTVHKITNLPLKEIGDIPDPYVKLKLTTPGNNSIKNKTKVVPDSCDPSFEETYEYLLTQAELRNSQLIMTVKSKRMFFNSNVIGQVVINFKTFHDLEEPCREWFELTEARDSD</sequence>
<dbReference type="GO" id="GO:0006869">
    <property type="term" value="P:lipid transport"/>
    <property type="evidence" value="ECO:0007669"/>
    <property type="project" value="UniProtKB-KW"/>
</dbReference>
<keyword evidence="8" id="KW-0677">Repeat</keyword>
<evidence type="ECO:0000256" key="9">
    <source>
        <dbReference type="ARBA" id="ARBA00022824"/>
    </source>
</evidence>
<dbReference type="GO" id="GO:0005886">
    <property type="term" value="C:plasma membrane"/>
    <property type="evidence" value="ECO:0007669"/>
    <property type="project" value="UniProtKB-SubCell"/>
</dbReference>
<proteinExistence type="inferred from homology"/>
<dbReference type="InterPro" id="IPR035892">
    <property type="entry name" value="C2_domain_sf"/>
</dbReference>
<dbReference type="GO" id="GO:0031210">
    <property type="term" value="F:phosphatidylcholine binding"/>
    <property type="evidence" value="ECO:0007669"/>
    <property type="project" value="TreeGrafter"/>
</dbReference>
<dbReference type="InterPro" id="IPR051634">
    <property type="entry name" value="Extended_Synaptotagmin"/>
</dbReference>
<evidence type="ECO:0000313" key="19">
    <source>
        <dbReference type="EMBL" id="KAJ8920618.1"/>
    </source>
</evidence>
<gene>
    <name evidence="19" type="ORF">NQ315_004757</name>
</gene>
<evidence type="ECO:0008006" key="21">
    <source>
        <dbReference type="Google" id="ProtNLM"/>
    </source>
</evidence>
<feature type="domain" description="C2" evidence="17">
    <location>
        <begin position="417"/>
        <end position="542"/>
    </location>
</feature>
<dbReference type="PANTHER" id="PTHR45761:SF1">
    <property type="entry name" value="EXTENDED SYNAPTOTAGMIN-LIKE PROTEIN 2, ISOFORM C"/>
    <property type="match status" value="1"/>
</dbReference>
<keyword evidence="13" id="KW-0446">Lipid-binding</keyword>
<dbReference type="GO" id="GO:0005789">
    <property type="term" value="C:endoplasmic reticulum membrane"/>
    <property type="evidence" value="ECO:0007669"/>
    <property type="project" value="UniProtKB-SubCell"/>
</dbReference>
<keyword evidence="10" id="KW-0106">Calcium</keyword>